<dbReference type="GO" id="GO:0004222">
    <property type="term" value="F:metalloendopeptidase activity"/>
    <property type="evidence" value="ECO:0007669"/>
    <property type="project" value="UniProtKB-UniRule"/>
</dbReference>
<evidence type="ECO:0000259" key="8">
    <source>
        <dbReference type="Pfam" id="PF08439"/>
    </source>
</evidence>
<dbReference type="GO" id="GO:0006518">
    <property type="term" value="P:peptide metabolic process"/>
    <property type="evidence" value="ECO:0007669"/>
    <property type="project" value="TreeGrafter"/>
</dbReference>
<organism evidence="9 10">
    <name type="scientific">Planomicrobium soli</name>
    <dbReference type="NCBI Taxonomy" id="1176648"/>
    <lineage>
        <taxon>Bacteria</taxon>
        <taxon>Bacillati</taxon>
        <taxon>Bacillota</taxon>
        <taxon>Bacilli</taxon>
        <taxon>Bacillales</taxon>
        <taxon>Caryophanaceae</taxon>
        <taxon>Planomicrobium</taxon>
    </lineage>
</organism>
<evidence type="ECO:0000256" key="1">
    <source>
        <dbReference type="ARBA" id="ARBA00022670"/>
    </source>
</evidence>
<proteinExistence type="inferred from homology"/>
<reference evidence="9 10" key="1">
    <citation type="submission" date="2018-03" db="EMBL/GenBank/DDBJ databases">
        <title>Genomic Encyclopedia of Type Strains, Phase III (KMG-III): the genomes of soil and plant-associated and newly described type strains.</title>
        <authorList>
            <person name="Whitman W."/>
        </authorList>
    </citation>
    <scope>NUCLEOTIDE SEQUENCE [LARGE SCALE GENOMIC DNA]</scope>
    <source>
        <strain evidence="9 10">CGMCC 1.12259</strain>
    </source>
</reference>
<dbReference type="SUPFAM" id="SSF55486">
    <property type="entry name" value="Metalloproteases ('zincins'), catalytic domain"/>
    <property type="match status" value="1"/>
</dbReference>
<gene>
    <name evidence="9" type="ORF">B0H99_105172</name>
</gene>
<dbReference type="GO" id="GO:0046872">
    <property type="term" value="F:metal ion binding"/>
    <property type="evidence" value="ECO:0007669"/>
    <property type="project" value="UniProtKB-UniRule"/>
</dbReference>
<keyword evidence="2 6" id="KW-0479">Metal-binding</keyword>
<feature type="domain" description="Peptidase M3A/M3B catalytic" evidence="7">
    <location>
        <begin position="206"/>
        <end position="583"/>
    </location>
</feature>
<sequence>MVKSLPARSEVRLEDTWDLTSLFSSEEEFHQALSELEKQTDAFQQQHSGKMEDASSIVGALTAYAALYEKLVPLSTYASLVLSTDQTDDAAQMLSSKFGSVAAKISSKLSFVNSELLNLPEETLQQAMKESDEFKVYLEKLIRKKQYQLHPEVEKTLAAYSSTFSAPYGLYNTTKMVDMKFDDFEAGGKSYPLSYVSFEGDWEAEPDVEIRRAAFTAFSNKLKDYQHTTAKTYDMQLQAEKTTSDLRGYDTIFDYLLFNQEVDRSLYNRQIDLIMKELAPHMRKYAKLLQEVHGLGKMTFADLKISLDPSYEPEITVEESKKYIDDALAIMGPDYLEMVDRSYSERWIDFAQNTGKSTGAFCSSPYGDHPYILISWTGRMNEVFVLAHELGHAGHFYNANREQNVFNARPSLYFIEAPSTMNEMLVANHLLESSKDPQFKRWVISSIVARTYYHNFVTHLLEAAYQRKVYERIDAGQSVNAGILNTLKRNVLEEFWGDAVEITPGAELTWMRQPHYYMGLYPYTYSAGLTISTQVSKRILKEGQPAVDDWIEVLKAGGTKTPVELSQMAGVDITTEQPLRDTIAYIGELIDELVKLTDEIKVK</sequence>
<dbReference type="PANTHER" id="PTHR11804:SF45">
    <property type="entry name" value="SIMILAR TO OLIGOENDOPEPTIDASE"/>
    <property type="match status" value="1"/>
</dbReference>
<dbReference type="InterPro" id="IPR045090">
    <property type="entry name" value="Pept_M3A_M3B"/>
</dbReference>
<keyword evidence="10" id="KW-1185">Reference proteome</keyword>
<dbReference type="EMBL" id="PYAT01000005">
    <property type="protein sequence ID" value="PSL40394.1"/>
    <property type="molecule type" value="Genomic_DNA"/>
</dbReference>
<dbReference type="EC" id="3.4.24.-" evidence="6"/>
<keyword evidence="3 6" id="KW-0378">Hydrolase</keyword>
<dbReference type="OrthoDB" id="9766487at2"/>
<dbReference type="PANTHER" id="PTHR11804">
    <property type="entry name" value="PROTEASE M3 THIMET OLIGOPEPTIDASE-RELATED"/>
    <property type="match status" value="1"/>
</dbReference>
<dbReference type="InterPro" id="IPR013647">
    <property type="entry name" value="OligopepF_N_dom"/>
</dbReference>
<evidence type="ECO:0000313" key="10">
    <source>
        <dbReference type="Proteomes" id="UP000242682"/>
    </source>
</evidence>
<accession>A0A2P8H2F8</accession>
<comment type="cofactor">
    <cofactor evidence="6">
        <name>Zn(2+)</name>
        <dbReference type="ChEBI" id="CHEBI:29105"/>
    </cofactor>
    <text evidence="6">Binds 1 zinc ion.</text>
</comment>
<dbReference type="NCBIfam" id="TIGR00181">
    <property type="entry name" value="pepF"/>
    <property type="match status" value="1"/>
</dbReference>
<dbReference type="RefSeq" id="WP_106533173.1">
    <property type="nucleotide sequence ID" value="NZ_PYAT01000005.1"/>
</dbReference>
<keyword evidence="1 6" id="KW-0645">Protease</keyword>
<dbReference type="Pfam" id="PF08439">
    <property type="entry name" value="Peptidase_M3_N"/>
    <property type="match status" value="1"/>
</dbReference>
<dbReference type="InterPro" id="IPR042088">
    <property type="entry name" value="OligoPept_F_C"/>
</dbReference>
<name>A0A2P8H2F8_9BACL</name>
<dbReference type="Gene3D" id="1.20.140.70">
    <property type="entry name" value="Oligopeptidase f, N-terminal domain"/>
    <property type="match status" value="1"/>
</dbReference>
<dbReference type="AlphaFoldDB" id="A0A2P8H2F8"/>
<comment type="caution">
    <text evidence="9">The sequence shown here is derived from an EMBL/GenBank/DDBJ whole genome shotgun (WGS) entry which is preliminary data.</text>
</comment>
<dbReference type="CDD" id="cd09609">
    <property type="entry name" value="M3B_PepF"/>
    <property type="match status" value="1"/>
</dbReference>
<dbReference type="GO" id="GO:0006508">
    <property type="term" value="P:proteolysis"/>
    <property type="evidence" value="ECO:0007669"/>
    <property type="project" value="UniProtKB-KW"/>
</dbReference>
<evidence type="ECO:0000313" key="9">
    <source>
        <dbReference type="EMBL" id="PSL40394.1"/>
    </source>
</evidence>
<comment type="function">
    <text evidence="6">Has oligopeptidase activity and degrades a variety of small bioactive peptides.</text>
</comment>
<evidence type="ECO:0000256" key="5">
    <source>
        <dbReference type="ARBA" id="ARBA00023049"/>
    </source>
</evidence>
<evidence type="ECO:0000256" key="3">
    <source>
        <dbReference type="ARBA" id="ARBA00022801"/>
    </source>
</evidence>
<evidence type="ECO:0000256" key="2">
    <source>
        <dbReference type="ARBA" id="ARBA00022723"/>
    </source>
</evidence>
<dbReference type="InterPro" id="IPR004438">
    <property type="entry name" value="Peptidase_M3B"/>
</dbReference>
<protein>
    <recommendedName>
        <fullName evidence="6">Oligopeptidase F</fullName>
        <ecNumber evidence="6">3.4.24.-</ecNumber>
    </recommendedName>
</protein>
<dbReference type="InterPro" id="IPR001567">
    <property type="entry name" value="Pept_M3A_M3B_dom"/>
</dbReference>
<evidence type="ECO:0000256" key="4">
    <source>
        <dbReference type="ARBA" id="ARBA00022833"/>
    </source>
</evidence>
<dbReference type="InterPro" id="IPR034009">
    <property type="entry name" value="M3B_PepF_4"/>
</dbReference>
<comment type="similarity">
    <text evidence="6">Belongs to the peptidase M3B family.</text>
</comment>
<evidence type="ECO:0000256" key="6">
    <source>
        <dbReference type="RuleBase" id="RU368091"/>
    </source>
</evidence>
<dbReference type="Gene3D" id="1.10.1370.20">
    <property type="entry name" value="Oligoendopeptidase f, C-terminal domain"/>
    <property type="match status" value="1"/>
</dbReference>
<keyword evidence="4 6" id="KW-0862">Zinc</keyword>
<dbReference type="Pfam" id="PF01432">
    <property type="entry name" value="Peptidase_M3"/>
    <property type="match status" value="1"/>
</dbReference>
<dbReference type="Proteomes" id="UP000242682">
    <property type="component" value="Unassembled WGS sequence"/>
</dbReference>
<keyword evidence="5 6" id="KW-0482">Metalloprotease</keyword>
<feature type="domain" description="Oligopeptidase F N-terminal" evidence="8">
    <location>
        <begin position="115"/>
        <end position="181"/>
    </location>
</feature>
<evidence type="ECO:0000259" key="7">
    <source>
        <dbReference type="Pfam" id="PF01432"/>
    </source>
</evidence>